<dbReference type="EMBL" id="GL376634">
    <property type="status" value="NOT_ANNOTATED_CDS"/>
    <property type="molecule type" value="Genomic_DNA"/>
</dbReference>
<dbReference type="Pfam" id="PF09066">
    <property type="entry name" value="B2-adapt-app_C"/>
    <property type="match status" value="1"/>
</dbReference>
<dbReference type="InterPro" id="IPR026739">
    <property type="entry name" value="AP_beta"/>
</dbReference>
<dbReference type="Gene3D" id="1.25.10.10">
    <property type="entry name" value="Leucine-rich Repeat Variant"/>
    <property type="match status" value="1"/>
</dbReference>
<evidence type="ECO:0000259" key="8">
    <source>
        <dbReference type="SMART" id="SM01020"/>
    </source>
</evidence>
<evidence type="ECO:0000256" key="1">
    <source>
        <dbReference type="ARBA" id="ARBA00004308"/>
    </source>
</evidence>
<evidence type="ECO:0000256" key="6">
    <source>
        <dbReference type="PIRNR" id="PIRNR002291"/>
    </source>
</evidence>
<comment type="subcellular location">
    <subcellularLocation>
        <location evidence="1">Endomembrane system</location>
    </subcellularLocation>
</comment>
<dbReference type="Proteomes" id="UP000019132">
    <property type="component" value="Unassembled WGS sequence"/>
</dbReference>
<evidence type="ECO:0000256" key="4">
    <source>
        <dbReference type="ARBA" id="ARBA00022927"/>
    </source>
</evidence>
<organism evidence="9 10">
    <name type="scientific">Globisporangium ultimum (strain ATCC 200006 / CBS 805.95 / DAOM BR144)</name>
    <name type="common">Pythium ultimum</name>
    <dbReference type="NCBI Taxonomy" id="431595"/>
    <lineage>
        <taxon>Eukaryota</taxon>
        <taxon>Sar</taxon>
        <taxon>Stramenopiles</taxon>
        <taxon>Oomycota</taxon>
        <taxon>Peronosporomycetes</taxon>
        <taxon>Pythiales</taxon>
        <taxon>Pythiaceae</taxon>
        <taxon>Globisporangium</taxon>
    </lineage>
</organism>
<dbReference type="HOGENOM" id="CLU_006320_4_5_1"/>
<dbReference type="InterPro" id="IPR016342">
    <property type="entry name" value="AP_complex_bsu_1_2_4"/>
</dbReference>
<evidence type="ECO:0000256" key="5">
    <source>
        <dbReference type="ARBA" id="ARBA00023136"/>
    </source>
</evidence>
<dbReference type="InParanoid" id="K3WB21"/>
<dbReference type="PIRSF" id="PIRSF002291">
    <property type="entry name" value="AP_complex_beta"/>
    <property type="match status" value="1"/>
</dbReference>
<dbReference type="GO" id="GO:0016192">
    <property type="term" value="P:vesicle-mediated transport"/>
    <property type="evidence" value="ECO:0007669"/>
    <property type="project" value="InterPro"/>
</dbReference>
<keyword evidence="3 6" id="KW-0813">Transport</keyword>
<evidence type="ECO:0000256" key="7">
    <source>
        <dbReference type="SAM" id="MobiDB-lite"/>
    </source>
</evidence>
<evidence type="ECO:0000256" key="2">
    <source>
        <dbReference type="ARBA" id="ARBA00006613"/>
    </source>
</evidence>
<keyword evidence="4 6" id="KW-0653">Protein transport</keyword>
<dbReference type="GO" id="GO:0006886">
    <property type="term" value="P:intracellular protein transport"/>
    <property type="evidence" value="ECO:0007669"/>
    <property type="project" value="InterPro"/>
</dbReference>
<dbReference type="OMA" id="ANCMHAL"/>
<dbReference type="EnsemblProtists" id="PYU1_T002162">
    <property type="protein sequence ID" value="PYU1_T002162"/>
    <property type="gene ID" value="PYU1_G002160"/>
</dbReference>
<feature type="domain" description="Beta-adaptin appendage C-terminal subdomain" evidence="8">
    <location>
        <begin position="740"/>
        <end position="849"/>
    </location>
</feature>
<feature type="compositionally biased region" description="Low complexity" evidence="7">
    <location>
        <begin position="693"/>
        <end position="704"/>
    </location>
</feature>
<dbReference type="VEuPathDB" id="FungiDB:PYU1_G002160"/>
<sequence length="850" mass="95354">MFPSMSGHMNSGYPNGPGGPPPPPPGQARPGASSNPNYFTDKKKGEVNELKNLLREVTVEKDVKRKREIIKKVIAYMTLGIDVSRLFSEMVLCVDTKDLISKKMVYLYLTNYANKNSELAIMCINTLLNDWYDLTIFCVNRNEDPMVRGLALRSLCSLRLDSILEYIHDPLQQSLTDTSAYVRKTGVIGILKVYSLNPELIKESDMIDTLYNMIRDRDPQVVSNCLVALNEIMADEGGIAINQQIVMHLLSRISDFNEWGQCNILQIVARYKPVNEDEIFNIMNTLEQCLRVSNSAVVLGTAKCFFHLTERMEGIQEQVFERMRQPLLTLMAGGSHEINFCVLHHILLMVGKRPRIFSRDYRQFYNRYNEPTHVKYVKIDILSGVADAGNVADIITELSEYVTDVDQELARRSIRAIADIAVSNNFSVGLPVGYPNGPDAYNSQAAAQAMSAMQDQIVDTMVDFLEMNLDYVRDESLVVMKDLLRKYPEKRHDVLDVLPRIISSVQQPQAKAAIVWLIGEFGEDMRRAPYVLEKLIDDFSEETSPVVLLELLTSALKLFFKRPPEMQSMLGRLLQAAINDSNHQDVRDRALFYYRLLERQPTEQAAAIVAQFRTEEPVHQFTEMVESDLREKLFHEFNTLAVVYNKPSELFISPTHLAAANAVLDDEDDEEDDRGRGDEEDEEGYSTNQQQYNAPSAAAHNAPSQRLQPALGAASMDLLDMDFGGSSGPVGGAPPAAFTLIPNPAIDAGIFQAKWTNCPVVGNVAVQLPQIPSQAEIEQAFAANRIFTMASGDVGPQYKFFFYAQDAQGNFYLSETLVEKAERVLRATVKGENDAGGAQFSELLKRVLFG</sequence>
<reference evidence="10" key="2">
    <citation type="submission" date="2010-04" db="EMBL/GenBank/DDBJ databases">
        <authorList>
            <person name="Buell R."/>
            <person name="Hamilton J."/>
            <person name="Hostetler J."/>
        </authorList>
    </citation>
    <scope>NUCLEOTIDE SEQUENCE [LARGE SCALE GENOMIC DNA]</scope>
    <source>
        <strain evidence="10">DAOM:BR144</strain>
    </source>
</reference>
<dbReference type="GO" id="GO:0030276">
    <property type="term" value="F:clathrin binding"/>
    <property type="evidence" value="ECO:0007669"/>
    <property type="project" value="InterPro"/>
</dbReference>
<evidence type="ECO:0000256" key="3">
    <source>
        <dbReference type="ARBA" id="ARBA00022448"/>
    </source>
</evidence>
<dbReference type="AlphaFoldDB" id="K3WB21"/>
<dbReference type="SUPFAM" id="SSF48371">
    <property type="entry name" value="ARM repeat"/>
    <property type="match status" value="1"/>
</dbReference>
<dbReference type="InterPro" id="IPR002553">
    <property type="entry name" value="Clathrin/coatomer_adapt-like_N"/>
</dbReference>
<dbReference type="InterPro" id="IPR011989">
    <property type="entry name" value="ARM-like"/>
</dbReference>
<dbReference type="PANTHER" id="PTHR11134">
    <property type="entry name" value="ADAPTOR COMPLEX SUBUNIT BETA FAMILY MEMBER"/>
    <property type="match status" value="1"/>
</dbReference>
<keyword evidence="10" id="KW-1185">Reference proteome</keyword>
<dbReference type="eggNOG" id="KOG1061">
    <property type="taxonomic scope" value="Eukaryota"/>
</dbReference>
<dbReference type="InterPro" id="IPR015151">
    <property type="entry name" value="B-adaptin_app_sub_C"/>
</dbReference>
<reference evidence="10" key="1">
    <citation type="journal article" date="2010" name="Genome Biol.">
        <title>Genome sequence of the necrotrophic plant pathogen Pythium ultimum reveals original pathogenicity mechanisms and effector repertoire.</title>
        <authorList>
            <person name="Levesque C.A."/>
            <person name="Brouwer H."/>
            <person name="Cano L."/>
            <person name="Hamilton J.P."/>
            <person name="Holt C."/>
            <person name="Huitema E."/>
            <person name="Raffaele S."/>
            <person name="Robideau G.P."/>
            <person name="Thines M."/>
            <person name="Win J."/>
            <person name="Zerillo M.M."/>
            <person name="Beakes G.W."/>
            <person name="Boore J.L."/>
            <person name="Busam D."/>
            <person name="Dumas B."/>
            <person name="Ferriera S."/>
            <person name="Fuerstenberg S.I."/>
            <person name="Gachon C.M."/>
            <person name="Gaulin E."/>
            <person name="Govers F."/>
            <person name="Grenville-Briggs L."/>
            <person name="Horner N."/>
            <person name="Hostetler J."/>
            <person name="Jiang R.H."/>
            <person name="Johnson J."/>
            <person name="Krajaejun T."/>
            <person name="Lin H."/>
            <person name="Meijer H.J."/>
            <person name="Moore B."/>
            <person name="Morris P."/>
            <person name="Phuntmart V."/>
            <person name="Puiu D."/>
            <person name="Shetty J."/>
            <person name="Stajich J.E."/>
            <person name="Tripathy S."/>
            <person name="Wawra S."/>
            <person name="van West P."/>
            <person name="Whitty B.R."/>
            <person name="Coutinho P.M."/>
            <person name="Henrissat B."/>
            <person name="Martin F."/>
            <person name="Thomas P.D."/>
            <person name="Tyler B.M."/>
            <person name="De Vries R.P."/>
            <person name="Kamoun S."/>
            <person name="Yandell M."/>
            <person name="Tisserat N."/>
            <person name="Buell C.R."/>
        </authorList>
    </citation>
    <scope>NUCLEOTIDE SEQUENCE</scope>
    <source>
        <strain evidence="10">DAOM:BR144</strain>
    </source>
</reference>
<protein>
    <recommendedName>
        <fullName evidence="6">AP complex subunit beta</fullName>
    </recommendedName>
</protein>
<name>K3WB21_GLOUD</name>
<comment type="similarity">
    <text evidence="2 6">Belongs to the adaptor complexes large subunit family.</text>
</comment>
<evidence type="ECO:0000313" key="10">
    <source>
        <dbReference type="Proteomes" id="UP000019132"/>
    </source>
</evidence>
<feature type="compositionally biased region" description="Acidic residues" evidence="7">
    <location>
        <begin position="664"/>
        <end position="684"/>
    </location>
</feature>
<dbReference type="InterPro" id="IPR016024">
    <property type="entry name" value="ARM-type_fold"/>
</dbReference>
<keyword evidence="5 6" id="KW-0472">Membrane</keyword>
<dbReference type="InterPro" id="IPR012295">
    <property type="entry name" value="TBP_dom_sf"/>
</dbReference>
<dbReference type="FunCoup" id="K3WB21">
    <property type="interactions" value="218"/>
</dbReference>
<dbReference type="SMART" id="SM01020">
    <property type="entry name" value="B2-adapt-app_C"/>
    <property type="match status" value="1"/>
</dbReference>
<dbReference type="GO" id="GO:0030131">
    <property type="term" value="C:clathrin adaptor complex"/>
    <property type="evidence" value="ECO:0007669"/>
    <property type="project" value="InterPro"/>
</dbReference>
<dbReference type="GO" id="GO:0012505">
    <property type="term" value="C:endomembrane system"/>
    <property type="evidence" value="ECO:0007669"/>
    <property type="project" value="UniProtKB-SubCell"/>
</dbReference>
<feature type="compositionally biased region" description="Pro residues" evidence="7">
    <location>
        <begin position="17"/>
        <end position="27"/>
    </location>
</feature>
<evidence type="ECO:0000313" key="9">
    <source>
        <dbReference type="EnsemblProtists" id="PYU1_T002162"/>
    </source>
</evidence>
<dbReference type="Gene3D" id="3.30.310.10">
    <property type="entry name" value="TATA-Binding Protein"/>
    <property type="match status" value="1"/>
</dbReference>
<dbReference type="STRING" id="431595.K3WB21"/>
<proteinExistence type="inferred from homology"/>
<accession>K3WB21</accession>
<reference evidence="9" key="3">
    <citation type="submission" date="2015-02" db="UniProtKB">
        <authorList>
            <consortium name="EnsemblProtists"/>
        </authorList>
    </citation>
    <scope>IDENTIFICATION</scope>
    <source>
        <strain evidence="9">DAOM BR144</strain>
    </source>
</reference>
<feature type="region of interest" description="Disordered" evidence="7">
    <location>
        <begin position="661"/>
        <end position="704"/>
    </location>
</feature>
<dbReference type="Pfam" id="PF01602">
    <property type="entry name" value="Adaptin_N"/>
    <property type="match status" value="1"/>
</dbReference>
<feature type="region of interest" description="Disordered" evidence="7">
    <location>
        <begin position="1"/>
        <end position="42"/>
    </location>
</feature>